<reference evidence="2 3" key="1">
    <citation type="submission" date="2017-07" db="EMBL/GenBank/DDBJ databases">
        <authorList>
            <person name="Sun Z.S."/>
            <person name="Albrecht U."/>
            <person name="Echele G."/>
            <person name="Lee C.C."/>
        </authorList>
    </citation>
    <scope>NUCLEOTIDE SEQUENCE [LARGE SCALE GENOMIC DNA]</scope>
    <source>
        <strain evidence="2 3">CGMCC 1.12710</strain>
    </source>
</reference>
<evidence type="ECO:0000313" key="2">
    <source>
        <dbReference type="EMBL" id="SNT71959.1"/>
    </source>
</evidence>
<proteinExistence type="predicted"/>
<gene>
    <name evidence="2" type="ORF">SAMN06297382_0981</name>
</gene>
<evidence type="ECO:0000259" key="1">
    <source>
        <dbReference type="Pfam" id="PF09361"/>
    </source>
</evidence>
<protein>
    <submittedName>
        <fullName evidence="2">Phasin family protein</fullName>
    </submittedName>
</protein>
<dbReference type="InterPro" id="IPR010127">
    <property type="entry name" value="Phasin_subfam-1"/>
</dbReference>
<accession>A0A239PNS3</accession>
<dbReference type="EMBL" id="FZQA01000002">
    <property type="protein sequence ID" value="SNT71959.1"/>
    <property type="molecule type" value="Genomic_DNA"/>
</dbReference>
<feature type="domain" description="Phasin" evidence="1">
    <location>
        <begin position="41"/>
        <end position="137"/>
    </location>
</feature>
<dbReference type="InterPro" id="IPR018968">
    <property type="entry name" value="Phasin"/>
</dbReference>
<dbReference type="Pfam" id="PF09361">
    <property type="entry name" value="Phasin_2"/>
    <property type="match status" value="1"/>
</dbReference>
<dbReference type="AlphaFoldDB" id="A0A239PNS3"/>
<name>A0A239PNS3_9PROT</name>
<evidence type="ECO:0000313" key="3">
    <source>
        <dbReference type="Proteomes" id="UP000198346"/>
    </source>
</evidence>
<sequence>MATAKKTTGAGEAFAFDAFSAAGPEAFKESYEKFSGGVSKLLDFQKGAFEAAIASSGALAKGFEKAASEQAAFAKQAYEEGVAAAKAAAASKSLQDAFEVQTEYLRTAFEKNLGQYNKLTDHWLATAKEAAQPLTERYGEFVDLVQSYRP</sequence>
<organism evidence="2 3">
    <name type="scientific">Amphiplicatus metriothermophilus</name>
    <dbReference type="NCBI Taxonomy" id="1519374"/>
    <lineage>
        <taxon>Bacteria</taxon>
        <taxon>Pseudomonadati</taxon>
        <taxon>Pseudomonadota</taxon>
        <taxon>Alphaproteobacteria</taxon>
        <taxon>Parvularculales</taxon>
        <taxon>Parvularculaceae</taxon>
        <taxon>Amphiplicatus</taxon>
    </lineage>
</organism>
<dbReference type="OrthoDB" id="8479795at2"/>
<dbReference type="NCBIfam" id="TIGR01841">
    <property type="entry name" value="phasin"/>
    <property type="match status" value="1"/>
</dbReference>
<dbReference type="RefSeq" id="WP_089411503.1">
    <property type="nucleotide sequence ID" value="NZ_FZQA01000002.1"/>
</dbReference>
<keyword evidence="3" id="KW-1185">Reference proteome</keyword>
<dbReference type="Proteomes" id="UP000198346">
    <property type="component" value="Unassembled WGS sequence"/>
</dbReference>